<comment type="caution">
    <text evidence="2">The sequence shown here is derived from an EMBL/GenBank/DDBJ whole genome shotgun (WGS) entry which is preliminary data.</text>
</comment>
<evidence type="ECO:0000313" key="3">
    <source>
        <dbReference type="Proteomes" id="UP000029878"/>
    </source>
</evidence>
<organism evidence="2 3">
    <name type="scientific">Helicobacter trogontum</name>
    <dbReference type="NCBI Taxonomy" id="50960"/>
    <lineage>
        <taxon>Bacteria</taxon>
        <taxon>Pseudomonadati</taxon>
        <taxon>Campylobacterota</taxon>
        <taxon>Epsilonproteobacteria</taxon>
        <taxon>Campylobacterales</taxon>
        <taxon>Helicobacteraceae</taxon>
        <taxon>Helicobacter</taxon>
    </lineage>
</organism>
<protein>
    <submittedName>
        <fullName evidence="2">Uncharacterized protein</fullName>
    </submittedName>
</protein>
<proteinExistence type="predicted"/>
<dbReference type="AlphaFoldDB" id="A0A4U8SAX4"/>
<dbReference type="OrthoDB" id="9960550at2"/>
<reference evidence="2 3" key="1">
    <citation type="journal article" date="2014" name="Genome Announc.">
        <title>Draft genome sequences of eight enterohepatic helicobacter species isolated from both laboratory and wild rodents.</title>
        <authorList>
            <person name="Sheh A."/>
            <person name="Shen Z."/>
            <person name="Fox J.G."/>
        </authorList>
    </citation>
    <scope>NUCLEOTIDE SEQUENCE [LARGE SCALE GENOMIC DNA]</scope>
    <source>
        <strain evidence="2 3">ATCC 700114</strain>
    </source>
</reference>
<name>A0A4U8SAX4_9HELI</name>
<sequence length="112" mass="12815">MQSIQQHGKTSQDAIRSTNNSNICDTSANKTQLNPHNDTSEAIPTHLTIQIENRKFCLSLEKLDFICRQKIVGIFAQRQYTLEELLTLFVTTLRDQSAAEQELMRIVHILKS</sequence>
<feature type="region of interest" description="Disordered" evidence="1">
    <location>
        <begin position="1"/>
        <end position="39"/>
    </location>
</feature>
<accession>A0A4U8SAX4</accession>
<evidence type="ECO:0000256" key="1">
    <source>
        <dbReference type="SAM" id="MobiDB-lite"/>
    </source>
</evidence>
<evidence type="ECO:0000313" key="2">
    <source>
        <dbReference type="EMBL" id="TLD83165.1"/>
    </source>
</evidence>
<dbReference type="EMBL" id="JRPL02000010">
    <property type="protein sequence ID" value="TLD83165.1"/>
    <property type="molecule type" value="Genomic_DNA"/>
</dbReference>
<dbReference type="Proteomes" id="UP000029878">
    <property type="component" value="Unassembled WGS sequence"/>
</dbReference>
<gene>
    <name evidence="2" type="ORF">LS81_005400</name>
</gene>